<comment type="caution">
    <text evidence="2">The sequence shown here is derived from an EMBL/GenBank/DDBJ whole genome shotgun (WGS) entry which is preliminary data.</text>
</comment>
<dbReference type="PANTHER" id="PTHR23070">
    <property type="entry name" value="BCS1 AAA-TYPE ATPASE"/>
    <property type="match status" value="1"/>
</dbReference>
<dbReference type="AlphaFoldDB" id="A0AAW0L409"/>
<dbReference type="SUPFAM" id="SSF52540">
    <property type="entry name" value="P-loop containing nucleoside triphosphate hydrolases"/>
    <property type="match status" value="1"/>
</dbReference>
<organism evidence="2 3">
    <name type="scientific">Quercus suber</name>
    <name type="common">Cork oak</name>
    <dbReference type="NCBI Taxonomy" id="58331"/>
    <lineage>
        <taxon>Eukaryota</taxon>
        <taxon>Viridiplantae</taxon>
        <taxon>Streptophyta</taxon>
        <taxon>Embryophyta</taxon>
        <taxon>Tracheophyta</taxon>
        <taxon>Spermatophyta</taxon>
        <taxon>Magnoliopsida</taxon>
        <taxon>eudicotyledons</taxon>
        <taxon>Gunneridae</taxon>
        <taxon>Pentapetalae</taxon>
        <taxon>rosids</taxon>
        <taxon>fabids</taxon>
        <taxon>Fagales</taxon>
        <taxon>Fagaceae</taxon>
        <taxon>Quercus</taxon>
    </lineage>
</organism>
<dbReference type="Proteomes" id="UP000237347">
    <property type="component" value="Unassembled WGS sequence"/>
</dbReference>
<sequence length="108" mass="11971">SATKELGKLGNEGGYLLYGPPGTGKSSLIAAMANHLTFDIYDLDLTDIHSNSQLKCLLLSMSGRSILVIEDIDCSIELENRDSKSQPWNHGNDKIINEMKIRETETEF</sequence>
<dbReference type="Pfam" id="PF00004">
    <property type="entry name" value="AAA"/>
    <property type="match status" value="1"/>
</dbReference>
<dbReference type="InterPro" id="IPR027417">
    <property type="entry name" value="P-loop_NTPase"/>
</dbReference>
<feature type="domain" description="ATPase AAA-type core" evidence="1">
    <location>
        <begin position="15"/>
        <end position="90"/>
    </location>
</feature>
<evidence type="ECO:0000313" key="3">
    <source>
        <dbReference type="Proteomes" id="UP000237347"/>
    </source>
</evidence>
<dbReference type="GO" id="GO:0005524">
    <property type="term" value="F:ATP binding"/>
    <property type="evidence" value="ECO:0007669"/>
    <property type="project" value="InterPro"/>
</dbReference>
<gene>
    <name evidence="2" type="primary">HSR4_0</name>
    <name evidence="2" type="ORF">CFP56_008572</name>
</gene>
<dbReference type="GO" id="GO:0016887">
    <property type="term" value="F:ATP hydrolysis activity"/>
    <property type="evidence" value="ECO:0007669"/>
    <property type="project" value="InterPro"/>
</dbReference>
<feature type="non-terminal residue" evidence="2">
    <location>
        <position position="1"/>
    </location>
</feature>
<dbReference type="EMBL" id="PKMF04000162">
    <property type="protein sequence ID" value="KAK7845985.1"/>
    <property type="molecule type" value="Genomic_DNA"/>
</dbReference>
<protein>
    <submittedName>
        <fullName evidence="2">Protein hyper-sensitivity-related 4</fullName>
    </submittedName>
</protein>
<accession>A0AAW0L409</accession>
<name>A0AAW0L409_QUESU</name>
<keyword evidence="3" id="KW-1185">Reference proteome</keyword>
<dbReference type="Gene3D" id="3.40.50.300">
    <property type="entry name" value="P-loop containing nucleotide triphosphate hydrolases"/>
    <property type="match status" value="1"/>
</dbReference>
<evidence type="ECO:0000313" key="2">
    <source>
        <dbReference type="EMBL" id="KAK7845985.1"/>
    </source>
</evidence>
<dbReference type="InterPro" id="IPR003959">
    <property type="entry name" value="ATPase_AAA_core"/>
</dbReference>
<evidence type="ECO:0000259" key="1">
    <source>
        <dbReference type="Pfam" id="PF00004"/>
    </source>
</evidence>
<proteinExistence type="predicted"/>
<dbReference type="InterPro" id="IPR050747">
    <property type="entry name" value="Mitochondrial_chaperone_BCS1"/>
</dbReference>
<reference evidence="2 3" key="1">
    <citation type="journal article" date="2018" name="Sci. Data">
        <title>The draft genome sequence of cork oak.</title>
        <authorList>
            <person name="Ramos A.M."/>
            <person name="Usie A."/>
            <person name="Barbosa P."/>
            <person name="Barros P.M."/>
            <person name="Capote T."/>
            <person name="Chaves I."/>
            <person name="Simoes F."/>
            <person name="Abreu I."/>
            <person name="Carrasquinho I."/>
            <person name="Faro C."/>
            <person name="Guimaraes J.B."/>
            <person name="Mendonca D."/>
            <person name="Nobrega F."/>
            <person name="Rodrigues L."/>
            <person name="Saibo N.J.M."/>
            <person name="Varela M.C."/>
            <person name="Egas C."/>
            <person name="Matos J."/>
            <person name="Miguel C.M."/>
            <person name="Oliveira M.M."/>
            <person name="Ricardo C.P."/>
            <person name="Goncalves S."/>
        </authorList>
    </citation>
    <scope>NUCLEOTIDE SEQUENCE [LARGE SCALE GENOMIC DNA]</scope>
    <source>
        <strain evidence="3">cv. HL8</strain>
    </source>
</reference>